<keyword evidence="3" id="KW-1185">Reference proteome</keyword>
<dbReference type="EMBL" id="CP036455">
    <property type="protein sequence ID" value="QBI51947.1"/>
    <property type="molecule type" value="Genomic_DNA"/>
</dbReference>
<dbReference type="Pfam" id="PF19054">
    <property type="entry name" value="DUF5753"/>
    <property type="match status" value="1"/>
</dbReference>
<evidence type="ECO:0000313" key="2">
    <source>
        <dbReference type="EMBL" id="QBI51947.1"/>
    </source>
</evidence>
<feature type="domain" description="DUF5753" evidence="1">
    <location>
        <begin position="1"/>
        <end position="88"/>
    </location>
</feature>
<sequence length="98" mass="10797">MMPEQLDRVARACEMANVRLAVVPWSVPLPVVPPHGFAVFDDEAVVVETFTAQMTITEPDAVATYVDAYARLEAVAVTGEEAAELLARIRRDFEELAH</sequence>
<dbReference type="AlphaFoldDB" id="A0A4P6Q0A5"/>
<dbReference type="InterPro" id="IPR043917">
    <property type="entry name" value="DUF5753"/>
</dbReference>
<reference evidence="2 3" key="1">
    <citation type="submission" date="2019-02" db="EMBL/GenBank/DDBJ databases">
        <authorList>
            <person name="Khodamoradi S."/>
            <person name="Hahnke R.L."/>
            <person name="Kaempfer P."/>
            <person name="Schumann P."/>
            <person name="Rohde M."/>
            <person name="Steinert M."/>
            <person name="Luzhetskyy A."/>
            <person name="Wink J."/>
            <person name="Ruckert C."/>
        </authorList>
    </citation>
    <scope>NUCLEOTIDE SEQUENCE [LARGE SCALE GENOMIC DNA]</scope>
    <source>
        <strain evidence="2 3">M2</strain>
    </source>
</reference>
<protein>
    <recommendedName>
        <fullName evidence="1">DUF5753 domain-containing protein</fullName>
    </recommendedName>
</protein>
<evidence type="ECO:0000313" key="3">
    <source>
        <dbReference type="Proteomes" id="UP000292235"/>
    </source>
</evidence>
<organism evidence="2 3">
    <name type="scientific">Streptomonospora litoralis</name>
    <dbReference type="NCBI Taxonomy" id="2498135"/>
    <lineage>
        <taxon>Bacteria</taxon>
        <taxon>Bacillati</taxon>
        <taxon>Actinomycetota</taxon>
        <taxon>Actinomycetes</taxon>
        <taxon>Streptosporangiales</taxon>
        <taxon>Nocardiopsidaceae</taxon>
        <taxon>Streptomonospora</taxon>
    </lineage>
</organism>
<gene>
    <name evidence="2" type="ORF">EKD16_00635</name>
</gene>
<name>A0A4P6Q0A5_9ACTN</name>
<dbReference type="Proteomes" id="UP000292235">
    <property type="component" value="Chromosome"/>
</dbReference>
<proteinExistence type="predicted"/>
<accession>A0A4P6Q0A5</accession>
<dbReference type="KEGG" id="strr:EKD16_00635"/>
<evidence type="ECO:0000259" key="1">
    <source>
        <dbReference type="Pfam" id="PF19054"/>
    </source>
</evidence>